<protein>
    <submittedName>
        <fullName evidence="2">Uncharacterized protein</fullName>
    </submittedName>
</protein>
<evidence type="ECO:0000313" key="3">
    <source>
        <dbReference type="Proteomes" id="UP000242498"/>
    </source>
</evidence>
<sequence>MFEIPQKSKEEKLAKLSVEQIDQLKIINDETIANFKGDLTQLESALGMLHIGHHLGWKVLYIIHSKRTIRNYETILGIKIRDIFPETGPSSYRSNGYRAAEAFSNFWKVVGGEFKIENRKQVD</sequence>
<proteinExistence type="predicted"/>
<organism evidence="2 3">
    <name type="scientific">Nitrosomonas ureae</name>
    <dbReference type="NCBI Taxonomy" id="44577"/>
    <lineage>
        <taxon>Bacteria</taxon>
        <taxon>Pseudomonadati</taxon>
        <taxon>Pseudomonadota</taxon>
        <taxon>Betaproteobacteria</taxon>
        <taxon>Nitrosomonadales</taxon>
        <taxon>Nitrosomonadaceae</taxon>
        <taxon>Nitrosomonas</taxon>
    </lineage>
</organism>
<gene>
    <name evidence="1" type="ORF">SAMN06296273_2071</name>
    <name evidence="2" type="ORF">SAMN06296273_2173</name>
</gene>
<dbReference type="Proteomes" id="UP000242498">
    <property type="component" value="Chromosome I"/>
</dbReference>
<evidence type="ECO:0000313" key="1">
    <source>
        <dbReference type="EMBL" id="SNX60605.1"/>
    </source>
</evidence>
<dbReference type="AlphaFoldDB" id="A0A285BZK2"/>
<accession>A0A285BZK2</accession>
<evidence type="ECO:0000313" key="2">
    <source>
        <dbReference type="EMBL" id="SNX60702.1"/>
    </source>
</evidence>
<dbReference type="EMBL" id="LT907782">
    <property type="protein sequence ID" value="SNX60702.1"/>
    <property type="molecule type" value="Genomic_DNA"/>
</dbReference>
<reference evidence="2 3" key="1">
    <citation type="submission" date="2017-08" db="EMBL/GenBank/DDBJ databases">
        <authorList>
            <person name="de Groot N.N."/>
        </authorList>
    </citation>
    <scope>NUCLEOTIDE SEQUENCE [LARGE SCALE GENOMIC DNA]</scope>
    <source>
        <strain evidence="2 3">Nm15</strain>
    </source>
</reference>
<dbReference type="RefSeq" id="WP_197702872.1">
    <property type="nucleotide sequence ID" value="NZ_LT907782.1"/>
</dbReference>
<name>A0A285BZK2_9PROT</name>
<dbReference type="EMBL" id="LT907782">
    <property type="protein sequence ID" value="SNX60605.1"/>
    <property type="molecule type" value="Genomic_DNA"/>
</dbReference>